<feature type="compositionally biased region" description="Basic and acidic residues" evidence="7">
    <location>
        <begin position="1720"/>
        <end position="1734"/>
    </location>
</feature>
<feature type="compositionally biased region" description="Basic and acidic residues" evidence="7">
    <location>
        <begin position="1050"/>
        <end position="1061"/>
    </location>
</feature>
<feature type="compositionally biased region" description="Polar residues" evidence="7">
    <location>
        <begin position="107"/>
        <end position="140"/>
    </location>
</feature>
<feature type="compositionally biased region" description="Basic and acidic residues" evidence="7">
    <location>
        <begin position="497"/>
        <end position="546"/>
    </location>
</feature>
<dbReference type="Gene3D" id="1.10.357.50">
    <property type="match status" value="1"/>
</dbReference>
<evidence type="ECO:0000259" key="9">
    <source>
        <dbReference type="PROSITE" id="PS50081"/>
    </source>
</evidence>
<evidence type="ECO:0000256" key="1">
    <source>
        <dbReference type="ARBA" id="ARBA00022483"/>
    </source>
</evidence>
<dbReference type="STRING" id="84645.A0A498NG70"/>
<dbReference type="PROSITE" id="PS51259">
    <property type="entry name" value="MHD2"/>
    <property type="match status" value="1"/>
</dbReference>
<dbReference type="PRINTS" id="PR00360">
    <property type="entry name" value="C2DOMAIN"/>
</dbReference>
<feature type="region of interest" description="Disordered" evidence="7">
    <location>
        <begin position="2955"/>
        <end position="2997"/>
    </location>
</feature>
<feature type="region of interest" description="Disordered" evidence="7">
    <location>
        <begin position="2107"/>
        <end position="2139"/>
    </location>
</feature>
<dbReference type="SUPFAM" id="SSF57889">
    <property type="entry name" value="Cysteine-rich domain"/>
    <property type="match status" value="1"/>
</dbReference>
<proteinExistence type="predicted"/>
<comment type="caution">
    <text evidence="12">The sequence shown here is derived from an EMBL/GenBank/DDBJ whole genome shotgun (WGS) entry which is preliminary data.</text>
</comment>
<dbReference type="SMART" id="SM00239">
    <property type="entry name" value="C2"/>
    <property type="match status" value="2"/>
</dbReference>
<evidence type="ECO:0000259" key="11">
    <source>
        <dbReference type="PROSITE" id="PS51259"/>
    </source>
</evidence>
<feature type="compositionally biased region" description="Acidic residues" evidence="7">
    <location>
        <begin position="2958"/>
        <end position="2967"/>
    </location>
</feature>
<organism evidence="12 13">
    <name type="scientific">Labeo rohita</name>
    <name type="common">Indian major carp</name>
    <name type="synonym">Cyprinus rohita</name>
    <dbReference type="NCBI Taxonomy" id="84645"/>
    <lineage>
        <taxon>Eukaryota</taxon>
        <taxon>Metazoa</taxon>
        <taxon>Chordata</taxon>
        <taxon>Craniata</taxon>
        <taxon>Vertebrata</taxon>
        <taxon>Euteleostomi</taxon>
        <taxon>Actinopterygii</taxon>
        <taxon>Neopterygii</taxon>
        <taxon>Teleostei</taxon>
        <taxon>Ostariophysi</taxon>
        <taxon>Cypriniformes</taxon>
        <taxon>Cyprinidae</taxon>
        <taxon>Labeoninae</taxon>
        <taxon>Labeonini</taxon>
        <taxon>Labeo</taxon>
    </lineage>
</organism>
<dbReference type="InterPro" id="IPR000008">
    <property type="entry name" value="C2_dom"/>
</dbReference>
<feature type="compositionally biased region" description="Low complexity" evidence="7">
    <location>
        <begin position="2007"/>
        <end position="2018"/>
    </location>
</feature>
<dbReference type="PROSITE" id="PS51258">
    <property type="entry name" value="MHD1"/>
    <property type="match status" value="1"/>
</dbReference>
<feature type="compositionally biased region" description="Acidic residues" evidence="7">
    <location>
        <begin position="2110"/>
        <end position="2124"/>
    </location>
</feature>
<dbReference type="GO" id="GO:0005543">
    <property type="term" value="F:phospholipid binding"/>
    <property type="evidence" value="ECO:0007669"/>
    <property type="project" value="InterPro"/>
</dbReference>
<feature type="compositionally biased region" description="Low complexity" evidence="7">
    <location>
        <begin position="1034"/>
        <end position="1048"/>
    </location>
</feature>
<evidence type="ECO:0000256" key="5">
    <source>
        <dbReference type="ARBA" id="ARBA00022833"/>
    </source>
</evidence>
<dbReference type="InterPro" id="IPR037302">
    <property type="entry name" value="Unc-13_C2B"/>
</dbReference>
<feature type="compositionally biased region" description="Polar residues" evidence="7">
    <location>
        <begin position="1109"/>
        <end position="1143"/>
    </location>
</feature>
<sequence>MENIPSEDTLKTSKVMSDKLSIASGPVSSGTEKVPSEETSKVMSDELTITSGPVSPEKEKVPSEDTPKTSNVISDKLSIISGPLSSETEKEPSEDPLKTSKAMSDELNVTSEPVSSGTENIPSEETLKASISKSEPSTNKVEAHSSGPAKLHEEATPTSTEPVSSSTTAEEHPGKGIFSLFGTSSLGQTQPQGGQSILGGILPGSSSSKEIPGTGLFSMFGSSQATPAPSAPKEPPGKGLFSIFGGSVAQPQPDQQCSPVPGPKDQPAGPRGPPGHGPRGPPGHGPRGPPGHGPRGPPGHGPRGPPGHGPRGPPGYGPRTTSGPAPSPPTPRGPTSKEPLGKGLFSVFGGSSQPTAPKGGTAAKAPGSGSSILGGILPGSGVKENNGPGLFSMFGGGSSQSQPPTESTNPPAESTNKESTGKGLFSMFGGPSPAGSSEPESLFKVPSVFSSDKTKSTGFSLMSFVDDKKSDSKPADASTAVVDSLPCNITPTPLTDAIKDENTSVENKEEVPAEITDEHPGKKDKKLSDEIKDMSTDDTGRADEMHSAVNDNTKSKMVTLIHETEEVTPRTEEQAKNEETPVADEVHKEQTINVQLKNEELDTKNDKDTLATSSEKANCMTPINETEKIVPLTEEKSTNEETSVVDKTYEEQTSNEQLKNEELDKENNKEIATSPEKIDFNKDLNQFVLENSSEQERVSEPSGLEKLLEVSLESEKTVEPAKSSELQDSVQKNMESEKCVELENSQETTKPVDSEKPTENEKTLTEEKRKVGDEEIPDKISFGPVKDTVLKISDGQQADLKEKPDEITKSEDSDKTLIVATTQPSSDPQLNSAVQQQQQPKQDTTVPQPGILGFPAQPRPRMAGPFCQPRPGMPEPRGPRPMMSNQPRPRMPGPQRPPEPAAFSGFMSMFSGPSASSKPASSSFFSVPQTSFFKSSPPSAPAQPQQQKSSFFNLPTSLPTDSLTGDLFGLFKGTEAAKSDEAKLPEKGHDGAQDSKEQISFTASETAKPFSSLFGSSTPAPSVSTNPSQPQAESSGLLSGLKGLSAGLFQEEKSAPPKEETMSSMFGRKIGFPWQSSPPQTPPATQSKFPDLKQEENDEPEADKLSPESDVTGSADYSDTEGPSDSSLHKQPSFDTSPESPTGASCLEGEHLDKSKISKDRTDKDKDPPDTDASAEKPSETLQQQTFDERLSVKTTHKLNNNKRTLLALPVDSSRFGSSGNLSQASSQFSSEPEEQSYSDAQIRPSVVAQSLPASGDTEKGEREILPNVEKEVQEKNTPKPVANQGKKPERQHSFYEDGPPPFSPSRLRWLKAINKVRVKLHEPHLSNLTPPERDILDHVLISQKRGGKAMFSRNRCNGQDGTGVPQYPRPKKKTAVPKRRQPNPKVALVLRGKIHRFLQGSADHAVQPSGVYYAGIEEEDEEGEEDVEKLQNYYRRGLASAEVCCSPQLPNGHGLGAVSGAPCVGEVELNREGGIRIPCTLQHNSNPTDVQNQMTQDLNGTGFSSGRGLDGEPKRETDALLCRLNMTMLDEVVEGNNEDFQEEESSAIVEHILKELRGINKIQEEISDLREYLSSVRGSVEEVSSCVDAVLMEIECMRSGNKSGVETWPGAMGGTESHSHHTHKSNNTVSIGCYKPYPVESSSSCGDILSEYQVVDGKHKEAPRLTSVETSNHNERHPFRSDVSQGAGRRKLSFGYLERQDGQDCPSTSSLSSGQSSKSESDPERPNSEHGKAGAESQTWNPATCGEIGWSEDDSCSRQGSFEEAEDSWDPSRAVRTCTTGTSDQISIVSGKHFNSPVSTSNREDWKLHDAEMLTEEPGLGCLNCNADSKCPQSSVCQNDIYCEIRNSSIESVIVEPSSNLLYKGASFCNQNVPDSADDSNVAFNVKKFGRAVLDFKTALRGALKKMDGTSATLPGEKVEVHTLISPCEEQEEMINVVNTETPNLKMPQVEMETIQLEANYSEQPQVSTEKGFVEIPQCISTKANPESPLHQHIEDSEHLKSPGLDSSTSNASDATSGHPTNDHLPQCYSTDIIPDSFSPEELVDEDEQRTPVGETQPPTETTTEGGSEAELSQRDARRLKCLRSFQQILREKRESRRQLSIVTMSTFSEDDLNPDGSQDEDQNINGDHNKHPWAKSGGGGIFGIDSMPDLRKKKPIPLVSEVSLVQSRKAGISHALAARSSLKDEELKNHVYKKTLQALIYPISCTTPHNFEVWTATTPTYCYECEGLLWGIARQGMRCSECGVKCHEKCQELLNADCLQRAAEKSSKTGAEDRTQHIISAMKDRMKIRERNKPEIFEMIRLVFSMTKLSHAQQMKAIKQTVLDGTSKWSAKISITVVSAQGLQAKDRTGSSDPYVTVQVGKTKKRTKTIYGNLNPVWEETFNFECHNSSDRIKLRVWDEDDDIKSRVKQRLKRESDDFLGQSIIEVRTLSGEMDVWYNLEKRTDKSAVSGAIRLQISVEIKGEEKVAPYHVQYTCLHENFFHFVTDIEGQGVVKLPTARGDDAWKVYFDEVAQDIVDEFAMRYGIESIYQAMTHFACLSYKYMLSGVPAVMSTLLANINAFYAHPTSVTNVSACDRFTASNFGKDRFVRLLDQLHNSLRIDLSTYRNNFPASSKPRLADLKSTVDLLTSITFFRLKVLELQSPPRAAHVVRDCVKACLNSTYEYIFNNCQELYNRQFQPAVEPKPQEKKEEGEEGEEEEDKKDEKEEENAAVEEPGPSVQNLDFWPKLITLIVSIIEEDRNSYSSIINQFPQELDVGKVSAEVMWTLFAQDMKYALEEHEKLRLCKSADYMNLHFKVKWLYNEYVHDLPAFSDTVPEYPSWFLPFVLQWLAENEEVSMEFMHGALERDKREGFQQTSEHALFSCSVVDIFTQLNQSFEIIKKLDCPDPAVVAQYNRRFAKTITKVLLQYCAILTKSFPSYCEKEKTPCVLMNNVQQMRVMLEKMFESMGAKQAITDDEGNESDESDAKSGISDSEGSEIDNKEKEIKDENMTTEVGDGAELDSEAADILNDLQGKLNSVLDNLSGMFAKSFLARINACVRQMAEILYQIKGPLNQNTRNTAEADADNALRPLMEFLDTNLSIFADICDKTVLKRVLKDLWRNVLICMEKTIVLPQSSDSIGAQLLTAAKELSKLKGGVEPKSLSPRQCVIMEAALDSIKLFFHAGGNGLKKVYLEKSPELSSLRYALSLYTQTTDALIKAFVTTQHAQVQNGMGIRITPKENVRPDRGSGVERPIGEAVIQLDLSPPAGNTEQKLAVRVIAVNDMKWQTSGMFRPFVEVNLVGPQLAEKKRKFTTKSKNNSWTAKYNEAFQFVLGKGVSLDCYEIQITVKDYCFGRADRVVGIAVMQLRDVAGRKSCVCWCPLGPRINIDETGTTALRILSQRSTDEVAKEFVKLKSETRPAEEGR</sequence>
<dbReference type="FunFam" id="2.60.40.150:FF:000014">
    <property type="entry name" value="protein unc-13 homolog B"/>
    <property type="match status" value="1"/>
</dbReference>
<dbReference type="InterPro" id="IPR002219">
    <property type="entry name" value="PKC_DAG/PE"/>
</dbReference>
<feature type="compositionally biased region" description="Basic and acidic residues" evidence="7">
    <location>
        <begin position="1287"/>
        <end position="1296"/>
    </location>
</feature>
<dbReference type="InterPro" id="IPR046349">
    <property type="entry name" value="C1-like_sf"/>
</dbReference>
<feature type="compositionally biased region" description="Low complexity" evidence="7">
    <location>
        <begin position="1218"/>
        <end position="1231"/>
    </location>
</feature>
<dbReference type="CDD" id="cd20859">
    <property type="entry name" value="C1_Munc13-2-like"/>
    <property type="match status" value="1"/>
</dbReference>
<feature type="region of interest" description="Disordered" evidence="7">
    <location>
        <begin position="712"/>
        <end position="958"/>
    </location>
</feature>
<feature type="compositionally biased region" description="Pro residues" evidence="7">
    <location>
        <begin position="889"/>
        <end position="900"/>
    </location>
</feature>
<evidence type="ECO:0000259" key="8">
    <source>
        <dbReference type="PROSITE" id="PS50004"/>
    </source>
</evidence>
<feature type="region of interest" description="Disordered" evidence="7">
    <location>
        <begin position="1352"/>
        <end position="1382"/>
    </location>
</feature>
<feature type="region of interest" description="Disordered" evidence="7">
    <location>
        <begin position="1668"/>
        <end position="1745"/>
    </location>
</feature>
<dbReference type="GO" id="GO:0017075">
    <property type="term" value="F:syntaxin-1 binding"/>
    <property type="evidence" value="ECO:0007669"/>
    <property type="project" value="TreeGrafter"/>
</dbReference>
<feature type="domain" description="MHD1" evidence="10">
    <location>
        <begin position="2773"/>
        <end position="2916"/>
    </location>
</feature>
<evidence type="ECO:0000256" key="2">
    <source>
        <dbReference type="ARBA" id="ARBA00022723"/>
    </source>
</evidence>
<feature type="compositionally biased region" description="Low complexity" evidence="7">
    <location>
        <begin position="354"/>
        <end position="411"/>
    </location>
</feature>
<dbReference type="GO" id="GO:0061789">
    <property type="term" value="P:dense core granule priming"/>
    <property type="evidence" value="ECO:0007669"/>
    <property type="project" value="TreeGrafter"/>
</dbReference>
<dbReference type="Gene3D" id="1.20.58.1100">
    <property type="match status" value="1"/>
</dbReference>
<feature type="compositionally biased region" description="Low complexity" evidence="7">
    <location>
        <begin position="156"/>
        <end position="168"/>
    </location>
</feature>
<dbReference type="PROSITE" id="PS50081">
    <property type="entry name" value="ZF_DAG_PE_2"/>
    <property type="match status" value="1"/>
</dbReference>
<dbReference type="CDD" id="cd04027">
    <property type="entry name" value="C2B_Munc13"/>
    <property type="match status" value="1"/>
</dbReference>
<feature type="compositionally biased region" description="Basic and acidic residues" evidence="7">
    <location>
        <begin position="750"/>
        <end position="773"/>
    </location>
</feature>
<dbReference type="GO" id="GO:0099525">
    <property type="term" value="P:presynaptic dense core vesicle exocytosis"/>
    <property type="evidence" value="ECO:0007669"/>
    <property type="project" value="TreeGrafter"/>
</dbReference>
<dbReference type="GO" id="GO:0016082">
    <property type="term" value="P:synaptic vesicle priming"/>
    <property type="evidence" value="ECO:0007669"/>
    <property type="project" value="TreeGrafter"/>
</dbReference>
<feature type="compositionally biased region" description="Basic and acidic residues" evidence="7">
    <location>
        <begin position="56"/>
        <end position="67"/>
    </location>
</feature>
<feature type="compositionally biased region" description="Basic and acidic residues" evidence="7">
    <location>
        <begin position="799"/>
        <end position="815"/>
    </location>
</feature>
<feature type="region of interest" description="Disordered" evidence="7">
    <location>
        <begin position="1"/>
        <end position="442"/>
    </location>
</feature>
<dbReference type="Proteomes" id="UP000290572">
    <property type="component" value="Unassembled WGS sequence"/>
</dbReference>
<feature type="domain" description="Phorbol-ester/DAG-type" evidence="9">
    <location>
        <begin position="2210"/>
        <end position="2260"/>
    </location>
</feature>
<evidence type="ECO:0000256" key="6">
    <source>
        <dbReference type="ARBA" id="ARBA00022837"/>
    </source>
</evidence>
<dbReference type="PROSITE" id="PS50004">
    <property type="entry name" value="C2"/>
    <property type="match status" value="2"/>
</dbReference>
<gene>
    <name evidence="12" type="ORF">ROHU_017509</name>
</gene>
<dbReference type="GO" id="GO:0019992">
    <property type="term" value="F:diacylglycerol binding"/>
    <property type="evidence" value="ECO:0007669"/>
    <property type="project" value="InterPro"/>
</dbReference>
<feature type="compositionally biased region" description="Polar residues" evidence="7">
    <location>
        <begin position="724"/>
        <end position="733"/>
    </location>
</feature>
<feature type="compositionally biased region" description="Basic and acidic residues" evidence="7">
    <location>
        <begin position="2982"/>
        <end position="2993"/>
    </location>
</feature>
<feature type="compositionally biased region" description="Low complexity" evidence="7">
    <location>
        <begin position="2052"/>
        <end position="2068"/>
    </location>
</feature>
<dbReference type="GO" id="GO:0016081">
    <property type="term" value="P:synaptic vesicle docking"/>
    <property type="evidence" value="ECO:0007669"/>
    <property type="project" value="TreeGrafter"/>
</dbReference>
<feature type="compositionally biased region" description="Basic and acidic residues" evidence="7">
    <location>
        <begin position="87"/>
        <end position="98"/>
    </location>
</feature>
<feature type="region of interest" description="Disordered" evidence="7">
    <location>
        <begin position="2683"/>
        <end position="2721"/>
    </location>
</feature>
<dbReference type="Pfam" id="PF00130">
    <property type="entry name" value="C1_1"/>
    <property type="match status" value="1"/>
</dbReference>
<feature type="compositionally biased region" description="Polar residues" evidence="7">
    <location>
        <begin position="181"/>
        <end position="190"/>
    </location>
</feature>
<dbReference type="InterPro" id="IPR014770">
    <property type="entry name" value="Munc13_1"/>
</dbReference>
<dbReference type="InterPro" id="IPR027080">
    <property type="entry name" value="Unc-13"/>
</dbReference>
<feature type="compositionally biased region" description="Basic and acidic residues" evidence="7">
    <location>
        <begin position="1148"/>
        <end position="1179"/>
    </location>
</feature>
<dbReference type="InterPro" id="IPR035892">
    <property type="entry name" value="C2_domain_sf"/>
</dbReference>
<dbReference type="GO" id="GO:0035249">
    <property type="term" value="P:synaptic transmission, glutamatergic"/>
    <property type="evidence" value="ECO:0007669"/>
    <property type="project" value="TreeGrafter"/>
</dbReference>
<feature type="compositionally biased region" description="Basic and acidic residues" evidence="7">
    <location>
        <begin position="625"/>
        <end position="639"/>
    </location>
</feature>
<dbReference type="Gene3D" id="2.60.40.150">
    <property type="entry name" value="C2 domain"/>
    <property type="match status" value="2"/>
</dbReference>
<feature type="domain" description="C2" evidence="8">
    <location>
        <begin position="3237"/>
        <end position="3364"/>
    </location>
</feature>
<protein>
    <submittedName>
        <fullName evidence="12">Unc-13-like protein</fullName>
    </submittedName>
</protein>
<keyword evidence="13" id="KW-1185">Reference proteome</keyword>
<dbReference type="GO" id="GO:0043195">
    <property type="term" value="C:terminal bouton"/>
    <property type="evidence" value="ECO:0007669"/>
    <property type="project" value="TreeGrafter"/>
</dbReference>
<dbReference type="GO" id="GO:0042734">
    <property type="term" value="C:presynaptic membrane"/>
    <property type="evidence" value="ECO:0007669"/>
    <property type="project" value="TreeGrafter"/>
</dbReference>
<feature type="compositionally biased region" description="Pro residues" evidence="7">
    <location>
        <begin position="260"/>
        <end position="316"/>
    </location>
</feature>
<keyword evidence="1" id="KW-0268">Exocytosis</keyword>
<keyword evidence="6" id="KW-0106">Calcium</keyword>
<evidence type="ECO:0000256" key="4">
    <source>
        <dbReference type="ARBA" id="ARBA00022771"/>
    </source>
</evidence>
<feature type="compositionally biased region" description="Low complexity" evidence="7">
    <location>
        <begin position="834"/>
        <end position="849"/>
    </location>
</feature>
<feature type="domain" description="MHD2" evidence="11">
    <location>
        <begin position="3069"/>
        <end position="3204"/>
    </location>
</feature>
<feature type="compositionally biased region" description="Low complexity" evidence="7">
    <location>
        <begin position="901"/>
        <end position="952"/>
    </location>
</feature>
<evidence type="ECO:0000256" key="7">
    <source>
        <dbReference type="SAM" id="MobiDB-lite"/>
    </source>
</evidence>
<evidence type="ECO:0000313" key="12">
    <source>
        <dbReference type="EMBL" id="RXN30839.1"/>
    </source>
</evidence>
<dbReference type="GO" id="GO:0098831">
    <property type="term" value="C:presynaptic active zone cytoplasmic component"/>
    <property type="evidence" value="ECO:0007669"/>
    <property type="project" value="TreeGrafter"/>
</dbReference>
<dbReference type="InterPro" id="IPR014772">
    <property type="entry name" value="Munc13_dom-2"/>
</dbReference>
<feature type="compositionally biased region" description="Basic residues" evidence="7">
    <location>
        <begin position="1370"/>
        <end position="1382"/>
    </location>
</feature>
<feature type="compositionally biased region" description="Polar residues" evidence="7">
    <location>
        <begin position="819"/>
        <end position="833"/>
    </location>
</feature>
<feature type="compositionally biased region" description="Basic and acidic residues" evidence="7">
    <location>
        <begin position="34"/>
        <end position="44"/>
    </location>
</feature>
<dbReference type="SMART" id="SM00109">
    <property type="entry name" value="C1"/>
    <property type="match status" value="1"/>
</dbReference>
<dbReference type="SUPFAM" id="SSF49562">
    <property type="entry name" value="C2 domain (Calcium/lipid-binding domain, CaLB)"/>
    <property type="match status" value="2"/>
</dbReference>
<dbReference type="Gene3D" id="3.30.60.20">
    <property type="match status" value="1"/>
</dbReference>
<feature type="compositionally biased region" description="Basic and acidic residues" evidence="7">
    <location>
        <begin position="597"/>
        <end position="609"/>
    </location>
</feature>
<feature type="compositionally biased region" description="Polar residues" evidence="7">
    <location>
        <begin position="249"/>
        <end position="258"/>
    </location>
</feature>
<dbReference type="GO" id="GO:0005509">
    <property type="term" value="F:calcium ion binding"/>
    <property type="evidence" value="ECO:0007669"/>
    <property type="project" value="InterPro"/>
</dbReference>
<dbReference type="InterPro" id="IPR010439">
    <property type="entry name" value="MUN_dom"/>
</dbReference>
<keyword evidence="2" id="KW-0479">Metal-binding</keyword>
<dbReference type="GO" id="GO:0005516">
    <property type="term" value="F:calmodulin binding"/>
    <property type="evidence" value="ECO:0007669"/>
    <property type="project" value="TreeGrafter"/>
</dbReference>
<feature type="compositionally biased region" description="Polar residues" evidence="7">
    <location>
        <begin position="1013"/>
        <end position="1033"/>
    </location>
</feature>
<feature type="compositionally biased region" description="Low complexity" evidence="7">
    <location>
        <begin position="1073"/>
        <end position="1087"/>
    </location>
</feature>
<dbReference type="PANTHER" id="PTHR10480:SF14">
    <property type="entry name" value="PROTEIN UNC-13 HOMOLOG B-LIKE"/>
    <property type="match status" value="1"/>
</dbReference>
<dbReference type="GO" id="GO:0031594">
    <property type="term" value="C:neuromuscular junction"/>
    <property type="evidence" value="ECO:0007669"/>
    <property type="project" value="TreeGrafter"/>
</dbReference>
<dbReference type="GO" id="GO:0008270">
    <property type="term" value="F:zinc ion binding"/>
    <property type="evidence" value="ECO:0007669"/>
    <property type="project" value="UniProtKB-KW"/>
</dbReference>
<evidence type="ECO:0000313" key="13">
    <source>
        <dbReference type="Proteomes" id="UP000290572"/>
    </source>
</evidence>
<feature type="domain" description="C2" evidence="8">
    <location>
        <begin position="2316"/>
        <end position="2440"/>
    </location>
</feature>
<keyword evidence="5" id="KW-0862">Zinc</keyword>
<evidence type="ECO:0000259" key="10">
    <source>
        <dbReference type="PROSITE" id="PS51258"/>
    </source>
</evidence>
<feature type="compositionally biased region" description="Low complexity" evidence="7">
    <location>
        <begin position="191"/>
        <end position="208"/>
    </location>
</feature>
<dbReference type="Pfam" id="PF00168">
    <property type="entry name" value="C2"/>
    <property type="match status" value="2"/>
</dbReference>
<feature type="compositionally biased region" description="Basic and acidic residues" evidence="7">
    <location>
        <begin position="562"/>
        <end position="590"/>
    </location>
</feature>
<dbReference type="FunFam" id="2.60.40.150:FF:000002">
    <property type="entry name" value="Protein unc-13 homolog B"/>
    <property type="match status" value="1"/>
</dbReference>
<feature type="region of interest" description="Disordered" evidence="7">
    <location>
        <begin position="976"/>
        <end position="1302"/>
    </location>
</feature>
<dbReference type="FunFam" id="1.10.357.50:FF:000001">
    <property type="entry name" value="Protein unc-13 homolog B"/>
    <property type="match status" value="1"/>
</dbReference>
<feature type="compositionally biased region" description="Low complexity" evidence="7">
    <location>
        <begin position="429"/>
        <end position="440"/>
    </location>
</feature>
<feature type="compositionally biased region" description="Basic and acidic residues" evidence="7">
    <location>
        <begin position="1257"/>
        <end position="1278"/>
    </location>
</feature>
<dbReference type="SMART" id="SM01145">
    <property type="entry name" value="DUF1041"/>
    <property type="match status" value="1"/>
</dbReference>
<keyword evidence="4" id="KW-0863">Zinc-finger</keyword>
<dbReference type="FunFam" id="3.30.60.20:FF:000001">
    <property type="entry name" value="Protein unc-13 homolog B"/>
    <property type="match status" value="1"/>
</dbReference>
<feature type="compositionally biased region" description="Polar residues" evidence="7">
    <location>
        <begin position="610"/>
        <end position="624"/>
    </location>
</feature>
<keyword evidence="3" id="KW-0677">Repeat</keyword>
<feature type="compositionally biased region" description="Acidic residues" evidence="7">
    <location>
        <begin position="2695"/>
        <end position="2714"/>
    </location>
</feature>
<feature type="compositionally biased region" description="Basic and acidic residues" evidence="7">
    <location>
        <begin position="658"/>
        <end position="669"/>
    </location>
</feature>
<feature type="compositionally biased region" description="Basic and acidic residues" evidence="7">
    <location>
        <begin position="976"/>
        <end position="997"/>
    </location>
</feature>
<dbReference type="PROSITE" id="PS00479">
    <property type="entry name" value="ZF_DAG_PE_1"/>
    <property type="match status" value="1"/>
</dbReference>
<evidence type="ECO:0000256" key="3">
    <source>
        <dbReference type="ARBA" id="ARBA00022737"/>
    </source>
</evidence>
<dbReference type="GO" id="GO:0030672">
    <property type="term" value="C:synaptic vesicle membrane"/>
    <property type="evidence" value="ECO:0007669"/>
    <property type="project" value="TreeGrafter"/>
</dbReference>
<feature type="compositionally biased region" description="Low complexity" evidence="7">
    <location>
        <begin position="1708"/>
        <end position="1719"/>
    </location>
</feature>
<dbReference type="PANTHER" id="PTHR10480">
    <property type="entry name" value="PROTEIN UNC-13 HOMOLOG"/>
    <property type="match status" value="1"/>
</dbReference>
<name>A0A498NG70_LABRO</name>
<feature type="region of interest" description="Disordered" evidence="7">
    <location>
        <begin position="2000"/>
        <end position="2077"/>
    </location>
</feature>
<dbReference type="Pfam" id="PF06292">
    <property type="entry name" value="MUN"/>
    <property type="match status" value="2"/>
</dbReference>
<dbReference type="EMBL" id="QBIY01011545">
    <property type="protein sequence ID" value="RXN30839.1"/>
    <property type="molecule type" value="Genomic_DNA"/>
</dbReference>
<accession>A0A498NG70</accession>
<feature type="region of interest" description="Disordered" evidence="7">
    <location>
        <begin position="485"/>
        <end position="677"/>
    </location>
</feature>
<reference evidence="12 13" key="1">
    <citation type="submission" date="2018-03" db="EMBL/GenBank/DDBJ databases">
        <title>Draft genome sequence of Rohu Carp (Labeo rohita).</title>
        <authorList>
            <person name="Das P."/>
            <person name="Kushwaha B."/>
            <person name="Joshi C.G."/>
            <person name="Kumar D."/>
            <person name="Nagpure N.S."/>
            <person name="Sahoo L."/>
            <person name="Das S.P."/>
            <person name="Bit A."/>
            <person name="Patnaik S."/>
            <person name="Meher P.K."/>
            <person name="Jayasankar P."/>
            <person name="Koringa P.G."/>
            <person name="Patel N.V."/>
            <person name="Hinsu A.T."/>
            <person name="Kumar R."/>
            <person name="Pandey M."/>
            <person name="Agarwal S."/>
            <person name="Srivastava S."/>
            <person name="Singh M."/>
            <person name="Iquebal M.A."/>
            <person name="Jaiswal S."/>
            <person name="Angadi U.B."/>
            <person name="Kumar N."/>
            <person name="Raza M."/>
            <person name="Shah T.M."/>
            <person name="Rai A."/>
            <person name="Jena J.K."/>
        </authorList>
    </citation>
    <scope>NUCLEOTIDE SEQUENCE [LARGE SCALE GENOMIC DNA]</scope>
    <source>
        <strain evidence="12">DASCIFA01</strain>
        <tissue evidence="12">Testis</tissue>
    </source>
</reference>